<dbReference type="AlphaFoldDB" id="A0A1S7ULG3"/>
<keyword evidence="6 15" id="KW-0808">Transferase</keyword>
<evidence type="ECO:0000256" key="8">
    <source>
        <dbReference type="ARBA" id="ARBA00022842"/>
    </source>
</evidence>
<evidence type="ECO:0000256" key="9">
    <source>
        <dbReference type="ARBA" id="ARBA00040965"/>
    </source>
</evidence>
<sequence>MPAKPKGAVSKAKEVEAKQQAPVHQPPARPQTVRESEWQRYWSTNPIHKVVEEQGFSSLNPVDKRIYLNLELVRSPGQVDNLSKKGQRELWKQLSEANIPLRSAPRPREDRWGHDKNGRDIGDYTLEEYATYEQKKSRVSELQLESTFFQRNRERAQRKTKNQATGEVYTITDDDIKAEKERRMEMAALRNELDGIKPNAYANDPEWDNVVPIPQQEPDGALAAIAYAEDYAEAMSYLRAVMAVKEHTPRCLRLTEHIIDMNPAHYTVWLYRFDIAKALNIPIPEELAWLNDVSLEHLKNYQIWHHRQLLMDFYYPTIQSDESAVAALALDEHRFLTDILARDTKNYHVWSYRQYLVRKLGLWESIDEMRSIELMITKDVRNNSAWSHRFFLVFSNPTWSTADSHGTEHDPKIPADVIDREISYAQEKIGFAPQNQSPWNYLRGVLVKGGRQLGDVRDFAGAFVISLGESEDKEEVRSSHALDLLADIYKESGEKDKASLCLRRLGEKWDRIREGYWAYRQRMLEA</sequence>
<keyword evidence="16" id="KW-1185">Reference proteome</keyword>
<dbReference type="GO" id="GO:0004660">
    <property type="term" value="F:protein farnesyltransferase activity"/>
    <property type="evidence" value="ECO:0007669"/>
    <property type="project" value="UniProtKB-EC"/>
</dbReference>
<reference evidence="15" key="1">
    <citation type="submission" date="2016-03" db="EMBL/GenBank/DDBJ databases">
        <title>Draft genome sequence of Rosellinia necatrix.</title>
        <authorList>
            <person name="Kanematsu S."/>
        </authorList>
    </citation>
    <scope>NUCLEOTIDE SEQUENCE [LARGE SCALE GENOMIC DNA]</scope>
    <source>
        <strain evidence="15">W97</strain>
    </source>
</reference>
<comment type="cofactor">
    <cofactor evidence="1">
        <name>Mg(2+)</name>
        <dbReference type="ChEBI" id="CHEBI:18420"/>
    </cofactor>
</comment>
<dbReference type="STRING" id="77044.A0A1S7ULG3"/>
<protein>
    <recommendedName>
        <fullName evidence="9">Protein farnesyltransferase/geranylgeranyltransferase type-1 subunit alpha</fullName>
        <ecNumber evidence="4">2.5.1.58</ecNumber>
        <ecNumber evidence="3">2.5.1.59</ecNumber>
    </recommendedName>
    <alternativeName>
        <fullName evidence="12">CAAX farnesyltransferase subunit alpha</fullName>
    </alternativeName>
    <alternativeName>
        <fullName evidence="11">FTase-alpha</fullName>
    </alternativeName>
    <alternativeName>
        <fullName evidence="10">Ras proteins prenyltransferase subunit alpha</fullName>
    </alternativeName>
    <alternativeName>
        <fullName evidence="13">Type I protein geranyl-geranyltransferase subunit alpha</fullName>
    </alternativeName>
</protein>
<dbReference type="PANTHER" id="PTHR11129">
    <property type="entry name" value="PROTEIN FARNESYLTRANSFERASE ALPHA SUBUNIT/RAB GERANYLGERANYL TRANSFERASE ALPHA SUBUNIT"/>
    <property type="match status" value="1"/>
</dbReference>
<dbReference type="Proteomes" id="UP000054516">
    <property type="component" value="Unassembled WGS sequence"/>
</dbReference>
<evidence type="ECO:0000256" key="13">
    <source>
        <dbReference type="ARBA" id="ARBA00043219"/>
    </source>
</evidence>
<dbReference type="EC" id="2.5.1.59" evidence="3"/>
<evidence type="ECO:0000256" key="5">
    <source>
        <dbReference type="ARBA" id="ARBA00022602"/>
    </source>
</evidence>
<evidence type="ECO:0000313" key="16">
    <source>
        <dbReference type="Proteomes" id="UP000054516"/>
    </source>
</evidence>
<name>A0A1S7ULG3_ROSNE</name>
<evidence type="ECO:0000256" key="10">
    <source>
        <dbReference type="ARBA" id="ARBA00041392"/>
    </source>
</evidence>
<dbReference type="SUPFAM" id="SSF48439">
    <property type="entry name" value="Protein prenylyltransferase"/>
    <property type="match status" value="1"/>
</dbReference>
<dbReference type="InterPro" id="IPR002088">
    <property type="entry name" value="Prenyl_trans_a"/>
</dbReference>
<dbReference type="PROSITE" id="PS51147">
    <property type="entry name" value="PFTA"/>
    <property type="match status" value="5"/>
</dbReference>
<organism evidence="15">
    <name type="scientific">Rosellinia necatrix</name>
    <name type="common">White root-rot fungus</name>
    <dbReference type="NCBI Taxonomy" id="77044"/>
    <lineage>
        <taxon>Eukaryota</taxon>
        <taxon>Fungi</taxon>
        <taxon>Dikarya</taxon>
        <taxon>Ascomycota</taxon>
        <taxon>Pezizomycotina</taxon>
        <taxon>Sordariomycetes</taxon>
        <taxon>Xylariomycetidae</taxon>
        <taxon>Xylariales</taxon>
        <taxon>Xylariaceae</taxon>
        <taxon>Rosellinia</taxon>
    </lineage>
</organism>
<dbReference type="PANTHER" id="PTHR11129:SF1">
    <property type="entry name" value="PROTEIN FARNESYLTRANSFERASE_GERANYLGERANYLTRANSFERASE TYPE-1 SUBUNIT ALPHA"/>
    <property type="match status" value="1"/>
</dbReference>
<dbReference type="GO" id="GO:0005953">
    <property type="term" value="C:CAAX-protein geranylgeranyltransferase complex"/>
    <property type="evidence" value="ECO:0007669"/>
    <property type="project" value="TreeGrafter"/>
</dbReference>
<dbReference type="Pfam" id="PF01239">
    <property type="entry name" value="PPTA"/>
    <property type="match status" value="5"/>
</dbReference>
<dbReference type="EC" id="2.5.1.58" evidence="4"/>
<evidence type="ECO:0000256" key="4">
    <source>
        <dbReference type="ARBA" id="ARBA00012702"/>
    </source>
</evidence>
<accession>A0A1S7ULG3</accession>
<proteinExistence type="inferred from homology"/>
<evidence type="ECO:0000256" key="3">
    <source>
        <dbReference type="ARBA" id="ARBA00012700"/>
    </source>
</evidence>
<comment type="similarity">
    <text evidence="2">Belongs to the protein prenyltransferase subunit alpha family.</text>
</comment>
<keyword evidence="5" id="KW-0637">Prenyltransferase</keyword>
<dbReference type="GO" id="GO:0004662">
    <property type="term" value="F:CAAX-protein geranylgeranyltransferase activity"/>
    <property type="evidence" value="ECO:0007669"/>
    <property type="project" value="UniProtKB-EC"/>
</dbReference>
<evidence type="ECO:0000256" key="6">
    <source>
        <dbReference type="ARBA" id="ARBA00022679"/>
    </source>
</evidence>
<dbReference type="OrthoDB" id="272289at2759"/>
<gene>
    <name evidence="15" type="ORF">SAMD00023353_0600540</name>
</gene>
<keyword evidence="7" id="KW-0677">Repeat</keyword>
<keyword evidence="8" id="KW-0460">Magnesium</keyword>
<evidence type="ECO:0000313" key="15">
    <source>
        <dbReference type="EMBL" id="GAP84161.1"/>
    </source>
</evidence>
<evidence type="ECO:0000256" key="11">
    <source>
        <dbReference type="ARBA" id="ARBA00042436"/>
    </source>
</evidence>
<evidence type="ECO:0000256" key="14">
    <source>
        <dbReference type="SAM" id="MobiDB-lite"/>
    </source>
</evidence>
<dbReference type="OMA" id="PFSNKTE"/>
<evidence type="ECO:0000256" key="2">
    <source>
        <dbReference type="ARBA" id="ARBA00006734"/>
    </source>
</evidence>
<evidence type="ECO:0000256" key="7">
    <source>
        <dbReference type="ARBA" id="ARBA00022737"/>
    </source>
</evidence>
<dbReference type="GO" id="GO:0005965">
    <property type="term" value="C:protein farnesyltransferase complex"/>
    <property type="evidence" value="ECO:0007669"/>
    <property type="project" value="TreeGrafter"/>
</dbReference>
<evidence type="ECO:0000256" key="1">
    <source>
        <dbReference type="ARBA" id="ARBA00001946"/>
    </source>
</evidence>
<dbReference type="Gene3D" id="1.25.40.120">
    <property type="entry name" value="Protein prenylyltransferase"/>
    <property type="match status" value="1"/>
</dbReference>
<dbReference type="EMBL" id="DF977451">
    <property type="protein sequence ID" value="GAP84161.1"/>
    <property type="molecule type" value="Genomic_DNA"/>
</dbReference>
<feature type="region of interest" description="Disordered" evidence="14">
    <location>
        <begin position="1"/>
        <end position="36"/>
    </location>
</feature>
<evidence type="ECO:0000256" key="12">
    <source>
        <dbReference type="ARBA" id="ARBA00043086"/>
    </source>
</evidence>